<sequence length="200" mass="22521">MTIPKRHYANKAARDFLRGTAFTSPQEAIDAGARSEFQWQNFMLGQASKFWRENGRKAREKVKARHPIKRVRRKRGELLPETGQNCPQTEVFGNRKLRNDVLALENKAREWANIGGVGRIGLDRSAVAAHGLWLDFTRHAVAGDFPAWLSRLSGVPLETCRRRLKAGCALAVGINPRMNHSGLLAELRERETTPVCRGAR</sequence>
<organism evidence="1 2">
    <name type="scientific">Deinococcus humi</name>
    <dbReference type="NCBI Taxonomy" id="662880"/>
    <lineage>
        <taxon>Bacteria</taxon>
        <taxon>Thermotogati</taxon>
        <taxon>Deinococcota</taxon>
        <taxon>Deinococci</taxon>
        <taxon>Deinococcales</taxon>
        <taxon>Deinococcaceae</taxon>
        <taxon>Deinococcus</taxon>
    </lineage>
</organism>
<dbReference type="Proteomes" id="UP000552709">
    <property type="component" value="Unassembled WGS sequence"/>
</dbReference>
<dbReference type="AlphaFoldDB" id="A0A7W8NE77"/>
<evidence type="ECO:0000313" key="1">
    <source>
        <dbReference type="EMBL" id="MBB5364019.1"/>
    </source>
</evidence>
<evidence type="ECO:0000313" key="2">
    <source>
        <dbReference type="Proteomes" id="UP000552709"/>
    </source>
</evidence>
<keyword evidence="2" id="KW-1185">Reference proteome</keyword>
<name>A0A7W8NE77_9DEIO</name>
<protein>
    <submittedName>
        <fullName evidence="1">Uncharacterized protein</fullName>
    </submittedName>
</protein>
<dbReference type="EMBL" id="JACHFL010000008">
    <property type="protein sequence ID" value="MBB5364019.1"/>
    <property type="molecule type" value="Genomic_DNA"/>
</dbReference>
<dbReference type="RefSeq" id="WP_184133802.1">
    <property type="nucleotide sequence ID" value="NZ_JACHFL010000008.1"/>
</dbReference>
<comment type="caution">
    <text evidence="1">The sequence shown here is derived from an EMBL/GenBank/DDBJ whole genome shotgun (WGS) entry which is preliminary data.</text>
</comment>
<gene>
    <name evidence="1" type="ORF">HNQ08_003126</name>
</gene>
<proteinExistence type="predicted"/>
<reference evidence="1 2" key="1">
    <citation type="submission" date="2020-08" db="EMBL/GenBank/DDBJ databases">
        <title>Genomic Encyclopedia of Type Strains, Phase IV (KMG-IV): sequencing the most valuable type-strain genomes for metagenomic binning, comparative biology and taxonomic classification.</title>
        <authorList>
            <person name="Goeker M."/>
        </authorList>
    </citation>
    <scope>NUCLEOTIDE SEQUENCE [LARGE SCALE GENOMIC DNA]</scope>
    <source>
        <strain evidence="1 2">DSM 27939</strain>
    </source>
</reference>
<accession>A0A7W8NE77</accession>